<name>A0A0F9IKR7_9ZZZZ</name>
<sequence length="61" mass="6781">MPSGGYGINQEDLEKIDKAFNDDAVRNYGMQFEWVVAYVSARVAGATPSEASYAAYIEWDL</sequence>
<dbReference type="EMBL" id="LAZR01020738">
    <property type="protein sequence ID" value="KKL87797.1"/>
    <property type="molecule type" value="Genomic_DNA"/>
</dbReference>
<evidence type="ECO:0000313" key="1">
    <source>
        <dbReference type="EMBL" id="KKL87797.1"/>
    </source>
</evidence>
<accession>A0A0F9IKR7</accession>
<organism evidence="1">
    <name type="scientific">marine sediment metagenome</name>
    <dbReference type="NCBI Taxonomy" id="412755"/>
    <lineage>
        <taxon>unclassified sequences</taxon>
        <taxon>metagenomes</taxon>
        <taxon>ecological metagenomes</taxon>
    </lineage>
</organism>
<gene>
    <name evidence="1" type="ORF">LCGC14_1931070</name>
</gene>
<proteinExistence type="predicted"/>
<dbReference type="AlphaFoldDB" id="A0A0F9IKR7"/>
<reference evidence="1" key="1">
    <citation type="journal article" date="2015" name="Nature">
        <title>Complex archaea that bridge the gap between prokaryotes and eukaryotes.</title>
        <authorList>
            <person name="Spang A."/>
            <person name="Saw J.H."/>
            <person name="Jorgensen S.L."/>
            <person name="Zaremba-Niedzwiedzka K."/>
            <person name="Martijn J."/>
            <person name="Lind A.E."/>
            <person name="van Eijk R."/>
            <person name="Schleper C."/>
            <person name="Guy L."/>
            <person name="Ettema T.J."/>
        </authorList>
    </citation>
    <scope>NUCLEOTIDE SEQUENCE</scope>
</reference>
<comment type="caution">
    <text evidence="1">The sequence shown here is derived from an EMBL/GenBank/DDBJ whole genome shotgun (WGS) entry which is preliminary data.</text>
</comment>
<protein>
    <submittedName>
        <fullName evidence="1">Uncharacterized protein</fullName>
    </submittedName>
</protein>